<dbReference type="RefSeq" id="WP_114459058.1">
    <property type="nucleotide sequence ID" value="NZ_QPIW01000001.1"/>
</dbReference>
<keyword evidence="1" id="KW-0812">Transmembrane</keyword>
<name>A0A369IJF3_9BACT</name>
<keyword evidence="3" id="KW-1185">Reference proteome</keyword>
<accession>A0A369IJF3</accession>
<evidence type="ECO:0000313" key="3">
    <source>
        <dbReference type="Proteomes" id="UP000253141"/>
    </source>
</evidence>
<keyword evidence="1" id="KW-1133">Transmembrane helix</keyword>
<proteinExistence type="predicted"/>
<dbReference type="EMBL" id="QPIW01000001">
    <property type="protein sequence ID" value="RDB07513.1"/>
    <property type="molecule type" value="Genomic_DNA"/>
</dbReference>
<sequence length="208" mass="24127">MNETEKIVDYLNGILSDSESSEIEKRMSEEEAFRKKVLAQMLLQKSLQHLMEEERGYQTDFDKTITQMSQETTRPGTYNSRPKGNFIINIFLPSFAVAGMLIFLIFYAVSSPEPTYAKFEIDYGKGLGAYGDEDSLVVAFYGSNKGFWRWEAEYEWPNDTLKLYKLDPNIPWKVSPTYDPKTYLLRGDGKSYRIIKERNYVTALKPDK</sequence>
<evidence type="ECO:0000256" key="1">
    <source>
        <dbReference type="SAM" id="Phobius"/>
    </source>
</evidence>
<feature type="transmembrane region" description="Helical" evidence="1">
    <location>
        <begin position="86"/>
        <end position="109"/>
    </location>
</feature>
<organism evidence="2 3">
    <name type="scientific">Runella aurantiaca</name>
    <dbReference type="NCBI Taxonomy" id="2282308"/>
    <lineage>
        <taxon>Bacteria</taxon>
        <taxon>Pseudomonadati</taxon>
        <taxon>Bacteroidota</taxon>
        <taxon>Cytophagia</taxon>
        <taxon>Cytophagales</taxon>
        <taxon>Spirosomataceae</taxon>
        <taxon>Runella</taxon>
    </lineage>
</organism>
<protein>
    <submittedName>
        <fullName evidence="2">Uncharacterized protein</fullName>
    </submittedName>
</protein>
<comment type="caution">
    <text evidence="2">The sequence shown here is derived from an EMBL/GenBank/DDBJ whole genome shotgun (WGS) entry which is preliminary data.</text>
</comment>
<gene>
    <name evidence="2" type="ORF">DVG78_00135</name>
</gene>
<keyword evidence="1" id="KW-0472">Membrane</keyword>
<evidence type="ECO:0000313" key="2">
    <source>
        <dbReference type="EMBL" id="RDB07513.1"/>
    </source>
</evidence>
<dbReference type="Proteomes" id="UP000253141">
    <property type="component" value="Unassembled WGS sequence"/>
</dbReference>
<reference evidence="2 3" key="1">
    <citation type="submission" date="2018-07" db="EMBL/GenBank/DDBJ databases">
        <title>Genome analysis of Runella aurantiaca.</title>
        <authorList>
            <person name="Yang X."/>
        </authorList>
    </citation>
    <scope>NUCLEOTIDE SEQUENCE [LARGE SCALE GENOMIC DNA]</scope>
    <source>
        <strain evidence="2 3">YX9</strain>
    </source>
</reference>
<dbReference type="AlphaFoldDB" id="A0A369IJF3"/>